<feature type="transmembrane region" description="Helical" evidence="7">
    <location>
        <begin position="140"/>
        <end position="159"/>
    </location>
</feature>
<feature type="domain" description="Major facilitator superfamily (MFS) profile" evidence="8">
    <location>
        <begin position="14"/>
        <end position="454"/>
    </location>
</feature>
<dbReference type="GO" id="GO:0022857">
    <property type="term" value="F:transmembrane transporter activity"/>
    <property type="evidence" value="ECO:0007669"/>
    <property type="project" value="InterPro"/>
</dbReference>
<keyword evidence="6 7" id="KW-0472">Membrane</keyword>
<protein>
    <submittedName>
        <fullName evidence="9">MFS transporter</fullName>
    </submittedName>
</protein>
<comment type="subcellular location">
    <subcellularLocation>
        <location evidence="1">Cell membrane</location>
        <topology evidence="1">Multi-pass membrane protein</topology>
    </subcellularLocation>
</comment>
<dbReference type="SUPFAM" id="SSF103473">
    <property type="entry name" value="MFS general substrate transporter"/>
    <property type="match status" value="1"/>
</dbReference>
<keyword evidence="3" id="KW-1003">Cell membrane</keyword>
<dbReference type="PANTHER" id="PTHR42718">
    <property type="entry name" value="MAJOR FACILITATOR SUPERFAMILY MULTIDRUG TRANSPORTER MFSC"/>
    <property type="match status" value="1"/>
</dbReference>
<proteinExistence type="predicted"/>
<feature type="transmembrane region" description="Helical" evidence="7">
    <location>
        <begin position="53"/>
        <end position="72"/>
    </location>
</feature>
<dbReference type="PANTHER" id="PTHR42718:SF46">
    <property type="entry name" value="BLR6921 PROTEIN"/>
    <property type="match status" value="1"/>
</dbReference>
<feature type="transmembrane region" description="Helical" evidence="7">
    <location>
        <begin position="81"/>
        <end position="101"/>
    </location>
</feature>
<feature type="transmembrane region" description="Helical" evidence="7">
    <location>
        <begin position="294"/>
        <end position="316"/>
    </location>
</feature>
<dbReference type="InterPro" id="IPR011701">
    <property type="entry name" value="MFS"/>
</dbReference>
<sequence length="462" mass="49361">MNRIGTDKALDPRRAVPIILGIFLFSLIIDNGFKFMTKAIQDDLALSAAQASLQATLAGLVIGIGAVVYAALADSVSMKKLLYLCVILIAVGGVIGFAFSGSYAMVVIARLIQTTGLAAGETLYVIYVTKYLPAAQQKTYLGFSTAAFQASTLFGAVASGFVATYVSWAAMFVIPVIMVLSIPIVKRTVPPTEAVSTRFDALGLFIIAVTVTGVLLFLQAFNPLYLIVVAVGIVAFVWHICRHDGALVRPEFFRNKRFSCIIALVFIVYSVQLGYIILVPYIGDKVYHLSTDEASLLLAPGYACAIVVGCASGWVGRHLSSRLTIIIALFGIVAALAIAAVGIEVGRAVLMLSIVFFPSSFALFYAPLLATAIRDIPREQTGIAIGFYNLTINVAVPVGIAYTAKLIDVAPRSLGWLSLSTTPDAQVMSTILWILAAVALVGTLGYMAVDRMLWQAQATTRH</sequence>
<evidence type="ECO:0000256" key="3">
    <source>
        <dbReference type="ARBA" id="ARBA00022475"/>
    </source>
</evidence>
<evidence type="ECO:0000313" key="9">
    <source>
        <dbReference type="EMBL" id="MBD3689660.1"/>
    </source>
</evidence>
<evidence type="ECO:0000256" key="1">
    <source>
        <dbReference type="ARBA" id="ARBA00004651"/>
    </source>
</evidence>
<dbReference type="Proteomes" id="UP000627538">
    <property type="component" value="Unassembled WGS sequence"/>
</dbReference>
<feature type="transmembrane region" description="Helical" evidence="7">
    <location>
        <begin position="165"/>
        <end position="185"/>
    </location>
</feature>
<dbReference type="PROSITE" id="PS50850">
    <property type="entry name" value="MFS"/>
    <property type="match status" value="1"/>
</dbReference>
<keyword evidence="5 7" id="KW-1133">Transmembrane helix</keyword>
<feature type="transmembrane region" description="Helical" evidence="7">
    <location>
        <begin position="427"/>
        <end position="449"/>
    </location>
</feature>
<evidence type="ECO:0000259" key="8">
    <source>
        <dbReference type="PROSITE" id="PS50850"/>
    </source>
</evidence>
<dbReference type="GO" id="GO:0005886">
    <property type="term" value="C:plasma membrane"/>
    <property type="evidence" value="ECO:0007669"/>
    <property type="project" value="UniProtKB-SubCell"/>
</dbReference>
<keyword evidence="4 7" id="KW-0812">Transmembrane</keyword>
<evidence type="ECO:0000256" key="4">
    <source>
        <dbReference type="ARBA" id="ARBA00022692"/>
    </source>
</evidence>
<keyword evidence="10" id="KW-1185">Reference proteome</keyword>
<feature type="transmembrane region" description="Helical" evidence="7">
    <location>
        <begin position="197"/>
        <end position="218"/>
    </location>
</feature>
<dbReference type="AlphaFoldDB" id="A0A8I0KQ70"/>
<reference evidence="9 10" key="1">
    <citation type="submission" date="2020-08" db="EMBL/GenBank/DDBJ databases">
        <title>Winkia gen. nov., sp. nov., isolated from faeces of the Anser albifrons in China.</title>
        <authorList>
            <person name="Liu Q."/>
        </authorList>
    </citation>
    <scope>NUCLEOTIDE SEQUENCE [LARGE SCALE GENOMIC DNA]</scope>
    <source>
        <strain evidence="9 10">C62</strain>
    </source>
</reference>
<evidence type="ECO:0000313" key="10">
    <source>
        <dbReference type="Proteomes" id="UP000627538"/>
    </source>
</evidence>
<dbReference type="EMBL" id="JACRUO010000001">
    <property type="protein sequence ID" value="MBD3689660.1"/>
    <property type="molecule type" value="Genomic_DNA"/>
</dbReference>
<feature type="transmembrane region" description="Helical" evidence="7">
    <location>
        <begin position="224"/>
        <end position="241"/>
    </location>
</feature>
<name>A0A8I0KQ70_9ACTO</name>
<dbReference type="Gene3D" id="1.20.1250.20">
    <property type="entry name" value="MFS general substrate transporter like domains"/>
    <property type="match status" value="2"/>
</dbReference>
<dbReference type="InterPro" id="IPR020846">
    <property type="entry name" value="MFS_dom"/>
</dbReference>
<comment type="caution">
    <text evidence="9">The sequence shown here is derived from an EMBL/GenBank/DDBJ whole genome shotgun (WGS) entry which is preliminary data.</text>
</comment>
<evidence type="ECO:0000256" key="5">
    <source>
        <dbReference type="ARBA" id="ARBA00022989"/>
    </source>
</evidence>
<gene>
    <name evidence="9" type="ORF">H8R10_05395</name>
</gene>
<dbReference type="RefSeq" id="WP_191071691.1">
    <property type="nucleotide sequence ID" value="NZ_JACRUO010000001.1"/>
</dbReference>
<feature type="transmembrane region" description="Helical" evidence="7">
    <location>
        <begin position="323"/>
        <end position="343"/>
    </location>
</feature>
<feature type="transmembrane region" description="Helical" evidence="7">
    <location>
        <begin position="349"/>
        <end position="373"/>
    </location>
</feature>
<dbReference type="Pfam" id="PF07690">
    <property type="entry name" value="MFS_1"/>
    <property type="match status" value="1"/>
</dbReference>
<dbReference type="InterPro" id="IPR036259">
    <property type="entry name" value="MFS_trans_sf"/>
</dbReference>
<evidence type="ECO:0000256" key="7">
    <source>
        <dbReference type="SAM" id="Phobius"/>
    </source>
</evidence>
<feature type="transmembrane region" description="Helical" evidence="7">
    <location>
        <begin position="15"/>
        <end position="33"/>
    </location>
</feature>
<evidence type="ECO:0000256" key="6">
    <source>
        <dbReference type="ARBA" id="ARBA00023136"/>
    </source>
</evidence>
<evidence type="ECO:0000256" key="2">
    <source>
        <dbReference type="ARBA" id="ARBA00022448"/>
    </source>
</evidence>
<dbReference type="PRINTS" id="PR01036">
    <property type="entry name" value="TCRTETB"/>
</dbReference>
<feature type="transmembrane region" description="Helical" evidence="7">
    <location>
        <begin position="385"/>
        <end position="407"/>
    </location>
</feature>
<accession>A0A8I0KQ70</accession>
<keyword evidence="2" id="KW-0813">Transport</keyword>
<organism evidence="9 10">
    <name type="scientific">Nanchangia anserum</name>
    <dbReference type="NCBI Taxonomy" id="2692125"/>
    <lineage>
        <taxon>Bacteria</taxon>
        <taxon>Bacillati</taxon>
        <taxon>Actinomycetota</taxon>
        <taxon>Actinomycetes</taxon>
        <taxon>Actinomycetales</taxon>
        <taxon>Actinomycetaceae</taxon>
        <taxon>Nanchangia</taxon>
    </lineage>
</organism>
<feature type="transmembrane region" description="Helical" evidence="7">
    <location>
        <begin position="107"/>
        <end position="128"/>
    </location>
</feature>
<feature type="transmembrane region" description="Helical" evidence="7">
    <location>
        <begin position="261"/>
        <end position="282"/>
    </location>
</feature>